<evidence type="ECO:0000313" key="2">
    <source>
        <dbReference type="Proteomes" id="UP000218334"/>
    </source>
</evidence>
<dbReference type="AlphaFoldDB" id="A0A2H3C2T1"/>
<protein>
    <submittedName>
        <fullName evidence="1">Uncharacterized protein</fullName>
    </submittedName>
</protein>
<keyword evidence="2" id="KW-1185">Reference proteome</keyword>
<name>A0A2H3C2T1_9AGAR</name>
<sequence length="98" mass="10653">MQATQGQEFVWTNFPKMIPATSITFGTLITPDIDVILGMGYASSVLGLGIITQHSSASGSQTVNYRNGCEFSTDNVEIEASNGLRRSKNSLHAFYVVY</sequence>
<organism evidence="1 2">
    <name type="scientific">Armillaria solidipes</name>
    <dbReference type="NCBI Taxonomy" id="1076256"/>
    <lineage>
        <taxon>Eukaryota</taxon>
        <taxon>Fungi</taxon>
        <taxon>Dikarya</taxon>
        <taxon>Basidiomycota</taxon>
        <taxon>Agaricomycotina</taxon>
        <taxon>Agaricomycetes</taxon>
        <taxon>Agaricomycetidae</taxon>
        <taxon>Agaricales</taxon>
        <taxon>Marasmiineae</taxon>
        <taxon>Physalacriaceae</taxon>
        <taxon>Armillaria</taxon>
    </lineage>
</organism>
<accession>A0A2H3C2T1</accession>
<dbReference type="Proteomes" id="UP000218334">
    <property type="component" value="Unassembled WGS sequence"/>
</dbReference>
<proteinExistence type="predicted"/>
<dbReference type="EMBL" id="KZ293416">
    <property type="protein sequence ID" value="PBK76190.1"/>
    <property type="molecule type" value="Genomic_DNA"/>
</dbReference>
<evidence type="ECO:0000313" key="1">
    <source>
        <dbReference type="EMBL" id="PBK76190.1"/>
    </source>
</evidence>
<gene>
    <name evidence="1" type="ORF">ARMSODRAFT_1011458</name>
</gene>
<reference evidence="2" key="1">
    <citation type="journal article" date="2017" name="Nat. Ecol. Evol.">
        <title>Genome expansion and lineage-specific genetic innovations in the forest pathogenic fungi Armillaria.</title>
        <authorList>
            <person name="Sipos G."/>
            <person name="Prasanna A.N."/>
            <person name="Walter M.C."/>
            <person name="O'Connor E."/>
            <person name="Balint B."/>
            <person name="Krizsan K."/>
            <person name="Kiss B."/>
            <person name="Hess J."/>
            <person name="Varga T."/>
            <person name="Slot J."/>
            <person name="Riley R."/>
            <person name="Boka B."/>
            <person name="Rigling D."/>
            <person name="Barry K."/>
            <person name="Lee J."/>
            <person name="Mihaltcheva S."/>
            <person name="LaButti K."/>
            <person name="Lipzen A."/>
            <person name="Waldron R."/>
            <person name="Moloney N.M."/>
            <person name="Sperisen C."/>
            <person name="Kredics L."/>
            <person name="Vagvoelgyi C."/>
            <person name="Patrignani A."/>
            <person name="Fitzpatrick D."/>
            <person name="Nagy I."/>
            <person name="Doyle S."/>
            <person name="Anderson J.B."/>
            <person name="Grigoriev I.V."/>
            <person name="Gueldener U."/>
            <person name="Muensterkoetter M."/>
            <person name="Nagy L.G."/>
        </authorList>
    </citation>
    <scope>NUCLEOTIDE SEQUENCE [LARGE SCALE GENOMIC DNA]</scope>
    <source>
        <strain evidence="2">28-4</strain>
    </source>
</reference>